<evidence type="ECO:0000313" key="3">
    <source>
        <dbReference type="Proteomes" id="UP000006735"/>
    </source>
</evidence>
<dbReference type="PANTHER" id="PTHR43471">
    <property type="entry name" value="ABC TRANSPORTER PERMEASE"/>
    <property type="match status" value="1"/>
</dbReference>
<dbReference type="Proteomes" id="UP000006735">
    <property type="component" value="Chromosome"/>
</dbReference>
<dbReference type="KEGG" id="xoo:XOO0624"/>
<feature type="transmembrane region" description="Helical" evidence="1">
    <location>
        <begin position="149"/>
        <end position="171"/>
    </location>
</feature>
<dbReference type="AlphaFoldDB" id="Q5H592"/>
<dbReference type="EMBL" id="AE013598">
    <property type="protein sequence ID" value="AAW73878.1"/>
    <property type="molecule type" value="Genomic_DNA"/>
</dbReference>
<dbReference type="GO" id="GO:0140359">
    <property type="term" value="F:ABC-type transporter activity"/>
    <property type="evidence" value="ECO:0007669"/>
    <property type="project" value="InterPro"/>
</dbReference>
<keyword evidence="1" id="KW-0812">Transmembrane</keyword>
<feature type="transmembrane region" description="Helical" evidence="1">
    <location>
        <begin position="227"/>
        <end position="249"/>
    </location>
</feature>
<accession>Q5H592</accession>
<feature type="transmembrane region" description="Helical" evidence="1">
    <location>
        <begin position="198"/>
        <end position="221"/>
    </location>
</feature>
<keyword evidence="3" id="KW-1185">Reference proteome</keyword>
<dbReference type="InterPro" id="IPR021913">
    <property type="entry name" value="DUF3526"/>
</dbReference>
<dbReference type="HOGENOM" id="CLU_045816_0_0_6"/>
<sequence length="499" mass="55086">MCALCMRVSHARRMRLREVVRMSPVLLVAREELRYMARNRSAAIGVVLLMLLTLVAALTAAHHQCEVADFRARQQQAAQQAFEAQPDRHPHRMVHYGHFIYRRLPALAAFDSGVDAFTGNSMFLEGHRQNTANFGDVRQSSLLVRFGQLTPAFVLQVLAPLLLVFLGYGAVAREQETGTLRALLLQGATRRQLLGGKYLALAAVAGACLLPALVCLAPIALLPGHAVLVALLVLAYSVYLLVWCALVLAISMLCRRGRDALLVQLAVWVWLALLVPRVAPDVASAAYRLPTRLETDVAIQRDLRTVGDSHNPDDPHFAQFKQQTLARYGVQRVEDLPVNYKGLLALEGERLTASLFERYAGRDASIQQQQNLLVRAFVLLSPTVALREVSMTLAETDLRAHLRFLAQAEHYRYTLVQHRNQLQTDAVSMADDTAQDAGADRRKRISSEHWHEIPVFAFQPATTTEVIGTAGAALGLIGAWLLAALCMLVAAGRRVGVVR</sequence>
<dbReference type="STRING" id="291331.XOO0624"/>
<name>Q5H592_XANOR</name>
<keyword evidence="1" id="KW-0472">Membrane</keyword>
<protein>
    <submittedName>
        <fullName evidence="2">ABC-type transport system involved in multi-copper enzyme maturation, permease component</fullName>
    </submittedName>
</protein>
<organism evidence="2 3">
    <name type="scientific">Xanthomonas oryzae pv. oryzae (strain KACC10331 / KXO85)</name>
    <dbReference type="NCBI Taxonomy" id="291331"/>
    <lineage>
        <taxon>Bacteria</taxon>
        <taxon>Pseudomonadati</taxon>
        <taxon>Pseudomonadota</taxon>
        <taxon>Gammaproteobacteria</taxon>
        <taxon>Lysobacterales</taxon>
        <taxon>Lysobacteraceae</taxon>
        <taxon>Xanthomonas</taxon>
    </lineage>
</organism>
<evidence type="ECO:0000256" key="1">
    <source>
        <dbReference type="SAM" id="Phobius"/>
    </source>
</evidence>
<evidence type="ECO:0000313" key="2">
    <source>
        <dbReference type="EMBL" id="AAW73878.1"/>
    </source>
</evidence>
<feature type="transmembrane region" description="Helical" evidence="1">
    <location>
        <begin position="261"/>
        <end position="279"/>
    </location>
</feature>
<dbReference type="Pfam" id="PF12040">
    <property type="entry name" value="DUF3526"/>
    <property type="match status" value="1"/>
</dbReference>
<proteinExistence type="predicted"/>
<dbReference type="PANTHER" id="PTHR43471:SF1">
    <property type="entry name" value="ABC TRANSPORTER PERMEASE PROTEIN NOSY-RELATED"/>
    <property type="match status" value="1"/>
</dbReference>
<feature type="transmembrane region" description="Helical" evidence="1">
    <location>
        <begin position="466"/>
        <end position="491"/>
    </location>
</feature>
<reference evidence="2 3" key="1">
    <citation type="journal article" date="2005" name="Nucleic Acids Res.">
        <title>The genome sequence of Xanthomonas oryzae pathovar oryzae KACC10331, the bacterial blight pathogen of rice.</title>
        <authorList>
            <person name="Lee B.M."/>
            <person name="Park Y.J."/>
            <person name="Park D.S."/>
            <person name="Kang H.W."/>
            <person name="Kim J.G."/>
            <person name="Song E.S."/>
            <person name="Park I.C."/>
            <person name="Yoon U.H."/>
            <person name="Hahn J.H."/>
            <person name="Koo B.S."/>
            <person name="Lee G.B."/>
            <person name="Kim H."/>
            <person name="Park H.S."/>
            <person name="Yoon K.O."/>
            <person name="Kim J.H."/>
            <person name="Jung C.H."/>
            <person name="Koh N.H."/>
            <person name="Seo J.S."/>
            <person name="Go S.J."/>
        </authorList>
    </citation>
    <scope>NUCLEOTIDE SEQUENCE [LARGE SCALE GENOMIC DNA]</scope>
    <source>
        <strain evidence="3">KACC10331 / KXO85</strain>
    </source>
</reference>
<dbReference type="Pfam" id="PF12679">
    <property type="entry name" value="ABC2_membrane_2"/>
    <property type="match status" value="1"/>
</dbReference>
<keyword evidence="1" id="KW-1133">Transmembrane helix</keyword>
<dbReference type="GO" id="GO:0005886">
    <property type="term" value="C:plasma membrane"/>
    <property type="evidence" value="ECO:0007669"/>
    <property type="project" value="UniProtKB-SubCell"/>
</dbReference>
<gene>
    <name evidence="2" type="primary">NosY</name>
    <name evidence="2" type="ordered locus">XOO0624</name>
</gene>